<dbReference type="Proteomes" id="UP000250235">
    <property type="component" value="Unassembled WGS sequence"/>
</dbReference>
<name>A0A2Z7CTB8_9LAMI</name>
<evidence type="ECO:0000313" key="2">
    <source>
        <dbReference type="EMBL" id="KZV48086.1"/>
    </source>
</evidence>
<proteinExistence type="predicted"/>
<feature type="region of interest" description="Disordered" evidence="1">
    <location>
        <begin position="43"/>
        <end position="73"/>
    </location>
</feature>
<evidence type="ECO:0000256" key="1">
    <source>
        <dbReference type="SAM" id="MobiDB-lite"/>
    </source>
</evidence>
<dbReference type="EMBL" id="KQ994493">
    <property type="protein sequence ID" value="KZV48086.1"/>
    <property type="molecule type" value="Genomic_DNA"/>
</dbReference>
<organism evidence="2 3">
    <name type="scientific">Dorcoceras hygrometricum</name>
    <dbReference type="NCBI Taxonomy" id="472368"/>
    <lineage>
        <taxon>Eukaryota</taxon>
        <taxon>Viridiplantae</taxon>
        <taxon>Streptophyta</taxon>
        <taxon>Embryophyta</taxon>
        <taxon>Tracheophyta</taxon>
        <taxon>Spermatophyta</taxon>
        <taxon>Magnoliopsida</taxon>
        <taxon>eudicotyledons</taxon>
        <taxon>Gunneridae</taxon>
        <taxon>Pentapetalae</taxon>
        <taxon>asterids</taxon>
        <taxon>lamiids</taxon>
        <taxon>Lamiales</taxon>
        <taxon>Gesneriaceae</taxon>
        <taxon>Didymocarpoideae</taxon>
        <taxon>Trichosporeae</taxon>
        <taxon>Loxocarpinae</taxon>
        <taxon>Dorcoceras</taxon>
    </lineage>
</organism>
<dbReference type="AlphaFoldDB" id="A0A2Z7CTB8"/>
<accession>A0A2Z7CTB8</accession>
<keyword evidence="3" id="KW-1185">Reference proteome</keyword>
<evidence type="ECO:0000313" key="3">
    <source>
        <dbReference type="Proteomes" id="UP000250235"/>
    </source>
</evidence>
<gene>
    <name evidence="2" type="ORF">F511_02699</name>
</gene>
<reference evidence="2 3" key="1">
    <citation type="journal article" date="2015" name="Proc. Natl. Acad. Sci. U.S.A.">
        <title>The resurrection genome of Boea hygrometrica: A blueprint for survival of dehydration.</title>
        <authorList>
            <person name="Xiao L."/>
            <person name="Yang G."/>
            <person name="Zhang L."/>
            <person name="Yang X."/>
            <person name="Zhao S."/>
            <person name="Ji Z."/>
            <person name="Zhou Q."/>
            <person name="Hu M."/>
            <person name="Wang Y."/>
            <person name="Chen M."/>
            <person name="Xu Y."/>
            <person name="Jin H."/>
            <person name="Xiao X."/>
            <person name="Hu G."/>
            <person name="Bao F."/>
            <person name="Hu Y."/>
            <person name="Wan P."/>
            <person name="Li L."/>
            <person name="Deng X."/>
            <person name="Kuang T."/>
            <person name="Xiang C."/>
            <person name="Zhu J.K."/>
            <person name="Oliver M.J."/>
            <person name="He Y."/>
        </authorList>
    </citation>
    <scope>NUCLEOTIDE SEQUENCE [LARGE SCALE GENOMIC DNA]</scope>
    <source>
        <strain evidence="3">cv. XS01</strain>
    </source>
</reference>
<sequence>MVHNIKIQQLVWFIMESAAGLAMETSKVKSGVRNQAEDKLNQLEHSESAGLMRRPAASAKEKDESAGTGIAKTAGEIDRKRRYSADALCDEENQQVLLSRETSSRKEFSRSANQLKTLISSEAVDDLRRVIRAGCQLLSSIEMAKTTRSLQKKRTQVLFPVGTLEDTFEREEFCVQRIQFNGGLYIREAPLKKHRLRKRAEMKKAAGALCLDDVISSDITISMKLMSTSRCYLELAIAKRCRSDKLERQRFAFALKIQQMLFATRKTSRFFSQEKPAGSNSTPKRELQ</sequence>
<protein>
    <submittedName>
        <fullName evidence="2">Paired amphipathic helix protein Sin3-like 2</fullName>
    </submittedName>
</protein>